<evidence type="ECO:0000256" key="1">
    <source>
        <dbReference type="SAM" id="Phobius"/>
    </source>
</evidence>
<feature type="transmembrane region" description="Helical" evidence="1">
    <location>
        <begin position="36"/>
        <end position="58"/>
    </location>
</feature>
<dbReference type="Proteomes" id="UP001445335">
    <property type="component" value="Unassembled WGS sequence"/>
</dbReference>
<name>A0AAW1RF72_9CHLO</name>
<dbReference type="AlphaFoldDB" id="A0AAW1RF72"/>
<evidence type="ECO:0000313" key="3">
    <source>
        <dbReference type="EMBL" id="KAK9832100.1"/>
    </source>
</evidence>
<dbReference type="InterPro" id="IPR049072">
    <property type="entry name" value="MPH2_C"/>
</dbReference>
<keyword evidence="1" id="KW-1133">Transmembrane helix</keyword>
<dbReference type="EMBL" id="JALJOU010000042">
    <property type="protein sequence ID" value="KAK9832100.1"/>
    <property type="molecule type" value="Genomic_DNA"/>
</dbReference>
<keyword evidence="1" id="KW-0472">Membrane</keyword>
<keyword evidence="1" id="KW-0812">Transmembrane</keyword>
<reference evidence="3 4" key="1">
    <citation type="journal article" date="2024" name="Nat. Commun.">
        <title>Phylogenomics reveals the evolutionary origins of lichenization in chlorophyte algae.</title>
        <authorList>
            <person name="Puginier C."/>
            <person name="Libourel C."/>
            <person name="Otte J."/>
            <person name="Skaloud P."/>
            <person name="Haon M."/>
            <person name="Grisel S."/>
            <person name="Petersen M."/>
            <person name="Berrin J.G."/>
            <person name="Delaux P.M."/>
            <person name="Dal Grande F."/>
            <person name="Keller J."/>
        </authorList>
    </citation>
    <scope>NUCLEOTIDE SEQUENCE [LARGE SCALE GENOMIC DNA]</scope>
    <source>
        <strain evidence="3 4">SAG 245.80</strain>
    </source>
</reference>
<dbReference type="Pfam" id="PF20675">
    <property type="entry name" value="MPH2"/>
    <property type="match status" value="1"/>
</dbReference>
<dbReference type="GO" id="GO:0010206">
    <property type="term" value="P:photosystem II repair"/>
    <property type="evidence" value="ECO:0007669"/>
    <property type="project" value="InterPro"/>
</dbReference>
<evidence type="ECO:0000259" key="2">
    <source>
        <dbReference type="Pfam" id="PF20675"/>
    </source>
</evidence>
<keyword evidence="4" id="KW-1185">Reference proteome</keyword>
<organism evidence="3 4">
    <name type="scientific">Elliptochloris bilobata</name>
    <dbReference type="NCBI Taxonomy" id="381761"/>
    <lineage>
        <taxon>Eukaryota</taxon>
        <taxon>Viridiplantae</taxon>
        <taxon>Chlorophyta</taxon>
        <taxon>core chlorophytes</taxon>
        <taxon>Trebouxiophyceae</taxon>
        <taxon>Trebouxiophyceae incertae sedis</taxon>
        <taxon>Elliptochloris clade</taxon>
        <taxon>Elliptochloris</taxon>
    </lineage>
</organism>
<dbReference type="PANTHER" id="PTHR35742">
    <property type="entry name" value="THYLAKOID LUMENAL 16.5 KDA PROTEIN, CHLOROPLASTIC"/>
    <property type="match status" value="1"/>
</dbReference>
<comment type="caution">
    <text evidence="3">The sequence shown here is derived from an EMBL/GenBank/DDBJ whole genome shotgun (WGS) entry which is preliminary data.</text>
</comment>
<dbReference type="PANTHER" id="PTHR35742:SF1">
    <property type="entry name" value="THYLAKOID LUMENAL 16.5 KDA PROTEIN, CHLOROPLASTIC"/>
    <property type="match status" value="1"/>
</dbReference>
<sequence>MVRRRIAGAAGEDDEGSGGMVRVVSLPKHRRSGQGATLKAALTLLTVLLVWLTGLKILDQPRFSHTRGHAYAVRTLDTLYDVSTGLPYAAADAARYLAARTSAGLADASAHPAAAQFASTLTSVKRRLLSIVGDVNADAPIDGPDANDEESEELAACGPEGHNIDCRERPAAGMDPEPDPNPNPSLLSTWRRRLAGLIGGSKFGPLGGGENAGQVTGNGNTILSPSGTVYTQASGIAASSTLDSGVVATTPLGFGVGARVGSLPGGMNVPTANATTGTTPYAAKGTVLPASVGAASVQGFVSPVVANAIGAGAVSGGMGSTGAAAGTATSAASGTSTSAQVNQGAPNERPALLAPVTPGPVVTGWGAGSVQPQSASAGAGANPGPFSQVAMLALLPALLTSPAARALIPDDDDEELIEKAKANRKARLASEKEVETEFKKSGGFAEGEVVVVQRAVNRLARSGEALAAGDLSTVAATVTSGAWVSELEKVAAGLSTSDAARESVGAVLQGINRLGENAKSGALEDAKRSFVTSVSALQSWAETAGIAGELKGL</sequence>
<dbReference type="InterPro" id="IPR038862">
    <property type="entry name" value="MPH2"/>
</dbReference>
<proteinExistence type="predicted"/>
<protein>
    <recommendedName>
        <fullName evidence="2">Maintenance of Photosystem II under High light 2 C-terminal domain-containing protein</fullName>
    </recommendedName>
</protein>
<accession>A0AAW1RF72</accession>
<gene>
    <name evidence="3" type="ORF">WJX81_006978</name>
</gene>
<feature type="domain" description="Maintenance of Photosystem II under High light 2 C-terminal" evidence="2">
    <location>
        <begin position="451"/>
        <end position="553"/>
    </location>
</feature>
<evidence type="ECO:0000313" key="4">
    <source>
        <dbReference type="Proteomes" id="UP001445335"/>
    </source>
</evidence>